<gene>
    <name evidence="1" type="ORF">AVEN_48149_1</name>
</gene>
<organism evidence="1 2">
    <name type="scientific">Araneus ventricosus</name>
    <name type="common">Orbweaver spider</name>
    <name type="synonym">Epeira ventricosa</name>
    <dbReference type="NCBI Taxonomy" id="182803"/>
    <lineage>
        <taxon>Eukaryota</taxon>
        <taxon>Metazoa</taxon>
        <taxon>Ecdysozoa</taxon>
        <taxon>Arthropoda</taxon>
        <taxon>Chelicerata</taxon>
        <taxon>Arachnida</taxon>
        <taxon>Araneae</taxon>
        <taxon>Araneomorphae</taxon>
        <taxon>Entelegynae</taxon>
        <taxon>Araneoidea</taxon>
        <taxon>Araneidae</taxon>
        <taxon>Araneus</taxon>
    </lineage>
</organism>
<dbReference type="EMBL" id="BGPR01000838">
    <property type="protein sequence ID" value="GBM37376.1"/>
    <property type="molecule type" value="Genomic_DNA"/>
</dbReference>
<accession>A0A4Y2FA86</accession>
<sequence length="107" mass="12090">MPHCRCDVLNSDVRFTCPIRALQSYNGALLEYKMTICGRERTSGETAAPPTCGERDILGTIKWYRHSPNRASTFKLLRRSVPADGTPNLTRFSTVKLNYKWKIIGLG</sequence>
<keyword evidence="2" id="KW-1185">Reference proteome</keyword>
<comment type="caution">
    <text evidence="1">The sequence shown here is derived from an EMBL/GenBank/DDBJ whole genome shotgun (WGS) entry which is preliminary data.</text>
</comment>
<dbReference type="AlphaFoldDB" id="A0A4Y2FA86"/>
<name>A0A4Y2FA86_ARAVE</name>
<evidence type="ECO:0000313" key="2">
    <source>
        <dbReference type="Proteomes" id="UP000499080"/>
    </source>
</evidence>
<reference evidence="1 2" key="1">
    <citation type="journal article" date="2019" name="Sci. Rep.">
        <title>Orb-weaving spider Araneus ventricosus genome elucidates the spidroin gene catalogue.</title>
        <authorList>
            <person name="Kono N."/>
            <person name="Nakamura H."/>
            <person name="Ohtoshi R."/>
            <person name="Moran D.A.P."/>
            <person name="Shinohara A."/>
            <person name="Yoshida Y."/>
            <person name="Fujiwara M."/>
            <person name="Mori M."/>
            <person name="Tomita M."/>
            <person name="Arakawa K."/>
        </authorList>
    </citation>
    <scope>NUCLEOTIDE SEQUENCE [LARGE SCALE GENOMIC DNA]</scope>
</reference>
<evidence type="ECO:0000313" key="1">
    <source>
        <dbReference type="EMBL" id="GBM37376.1"/>
    </source>
</evidence>
<proteinExistence type="predicted"/>
<protein>
    <submittedName>
        <fullName evidence="1">Uncharacterized protein</fullName>
    </submittedName>
</protein>
<dbReference type="Proteomes" id="UP000499080">
    <property type="component" value="Unassembled WGS sequence"/>
</dbReference>